<comment type="caution">
    <text evidence="2">The sequence shown here is derived from an EMBL/GenBank/DDBJ whole genome shotgun (WGS) entry which is preliminary data.</text>
</comment>
<evidence type="ECO:0000259" key="1">
    <source>
        <dbReference type="Pfam" id="PF00561"/>
    </source>
</evidence>
<sequence>MPHFSYQGKRIYYREKGSGEVLIILTGNTASSALHDGEIDYFCKNYRVICPDYPGYGKSERIDSFPTDFWWSNAHAVLELIRNLQIDSIIVVGTSGGAMIALNMAIIAPNLVKAIIADGFIGESWSLEWAKTIVKDRDAKTRFQRSFWQAAHGEDWEKVVQKDSLMLLEAARKGESAFKGRLKEISCPVLFTGSLSDDLIPDIERGMCRVARQISSSKVVFYPNGT</sequence>
<dbReference type="PANTHER" id="PTHR43433">
    <property type="entry name" value="HYDROLASE, ALPHA/BETA FOLD FAMILY PROTEIN"/>
    <property type="match status" value="1"/>
</dbReference>
<dbReference type="SUPFAM" id="SSF53474">
    <property type="entry name" value="alpha/beta-Hydrolases"/>
    <property type="match status" value="1"/>
</dbReference>
<accession>X1MFA0</accession>
<dbReference type="GO" id="GO:0003824">
    <property type="term" value="F:catalytic activity"/>
    <property type="evidence" value="ECO:0007669"/>
    <property type="project" value="InterPro"/>
</dbReference>
<dbReference type="PANTHER" id="PTHR43433:SF5">
    <property type="entry name" value="AB HYDROLASE-1 DOMAIN-CONTAINING PROTEIN"/>
    <property type="match status" value="1"/>
</dbReference>
<protein>
    <recommendedName>
        <fullName evidence="1">AB hydrolase-1 domain-containing protein</fullName>
    </recommendedName>
</protein>
<organism evidence="2">
    <name type="scientific">marine sediment metagenome</name>
    <dbReference type="NCBI Taxonomy" id="412755"/>
    <lineage>
        <taxon>unclassified sequences</taxon>
        <taxon>metagenomes</taxon>
        <taxon>ecological metagenomes</taxon>
    </lineage>
</organism>
<gene>
    <name evidence="2" type="ORF">S06H3_14751</name>
</gene>
<feature type="non-terminal residue" evidence="2">
    <location>
        <position position="226"/>
    </location>
</feature>
<name>X1MFA0_9ZZZZ</name>
<dbReference type="PRINTS" id="PR00111">
    <property type="entry name" value="ABHYDROLASE"/>
</dbReference>
<dbReference type="InterPro" id="IPR000073">
    <property type="entry name" value="AB_hydrolase_1"/>
</dbReference>
<dbReference type="Pfam" id="PF00561">
    <property type="entry name" value="Abhydrolase_1"/>
    <property type="match status" value="1"/>
</dbReference>
<dbReference type="EMBL" id="BARV01007226">
    <property type="protein sequence ID" value="GAI05029.1"/>
    <property type="molecule type" value="Genomic_DNA"/>
</dbReference>
<evidence type="ECO:0000313" key="2">
    <source>
        <dbReference type="EMBL" id="GAI05029.1"/>
    </source>
</evidence>
<dbReference type="InterPro" id="IPR050471">
    <property type="entry name" value="AB_hydrolase"/>
</dbReference>
<dbReference type="InterPro" id="IPR029058">
    <property type="entry name" value="AB_hydrolase_fold"/>
</dbReference>
<reference evidence="2" key="1">
    <citation type="journal article" date="2014" name="Front. Microbiol.">
        <title>High frequency of phylogenetically diverse reductive dehalogenase-homologous genes in deep subseafloor sedimentary metagenomes.</title>
        <authorList>
            <person name="Kawai M."/>
            <person name="Futagami T."/>
            <person name="Toyoda A."/>
            <person name="Takaki Y."/>
            <person name="Nishi S."/>
            <person name="Hori S."/>
            <person name="Arai W."/>
            <person name="Tsubouchi T."/>
            <person name="Morono Y."/>
            <person name="Uchiyama I."/>
            <person name="Ito T."/>
            <person name="Fujiyama A."/>
            <person name="Inagaki F."/>
            <person name="Takami H."/>
        </authorList>
    </citation>
    <scope>NUCLEOTIDE SEQUENCE</scope>
    <source>
        <strain evidence="2">Expedition CK06-06</strain>
    </source>
</reference>
<proteinExistence type="predicted"/>
<feature type="domain" description="AB hydrolase-1" evidence="1">
    <location>
        <begin position="21"/>
        <end position="144"/>
    </location>
</feature>
<dbReference type="Gene3D" id="3.40.50.1820">
    <property type="entry name" value="alpha/beta hydrolase"/>
    <property type="match status" value="1"/>
</dbReference>
<dbReference type="PRINTS" id="PR00412">
    <property type="entry name" value="EPOXHYDRLASE"/>
</dbReference>
<dbReference type="InterPro" id="IPR000639">
    <property type="entry name" value="Epox_hydrolase-like"/>
</dbReference>
<dbReference type="AlphaFoldDB" id="X1MFA0"/>